<feature type="region of interest" description="Disordered" evidence="1">
    <location>
        <begin position="1"/>
        <end position="64"/>
    </location>
</feature>
<evidence type="ECO:0000313" key="3">
    <source>
        <dbReference type="Proteomes" id="UP000037510"/>
    </source>
</evidence>
<protein>
    <submittedName>
        <fullName evidence="2">Uncharacterized protein</fullName>
    </submittedName>
</protein>
<organism evidence="2 3">
    <name type="scientific">Operophtera brumata</name>
    <name type="common">Winter moth</name>
    <name type="synonym">Phalaena brumata</name>
    <dbReference type="NCBI Taxonomy" id="104452"/>
    <lineage>
        <taxon>Eukaryota</taxon>
        <taxon>Metazoa</taxon>
        <taxon>Ecdysozoa</taxon>
        <taxon>Arthropoda</taxon>
        <taxon>Hexapoda</taxon>
        <taxon>Insecta</taxon>
        <taxon>Pterygota</taxon>
        <taxon>Neoptera</taxon>
        <taxon>Endopterygota</taxon>
        <taxon>Lepidoptera</taxon>
        <taxon>Glossata</taxon>
        <taxon>Ditrysia</taxon>
        <taxon>Geometroidea</taxon>
        <taxon>Geometridae</taxon>
        <taxon>Larentiinae</taxon>
        <taxon>Operophtera</taxon>
    </lineage>
</organism>
<dbReference type="Proteomes" id="UP000037510">
    <property type="component" value="Unassembled WGS sequence"/>
</dbReference>
<dbReference type="AlphaFoldDB" id="A0A0L7LEY8"/>
<proteinExistence type="predicted"/>
<evidence type="ECO:0000256" key="1">
    <source>
        <dbReference type="SAM" id="MobiDB-lite"/>
    </source>
</evidence>
<reference evidence="2 3" key="1">
    <citation type="journal article" date="2015" name="Genome Biol. Evol.">
        <title>The genome of winter moth (Operophtera brumata) provides a genomic perspective on sexual dimorphism and phenology.</title>
        <authorList>
            <person name="Derks M.F."/>
            <person name="Smit S."/>
            <person name="Salis L."/>
            <person name="Schijlen E."/>
            <person name="Bossers A."/>
            <person name="Mateman C."/>
            <person name="Pijl A.S."/>
            <person name="de Ridder D."/>
            <person name="Groenen M.A."/>
            <person name="Visser M.E."/>
            <person name="Megens H.J."/>
        </authorList>
    </citation>
    <scope>NUCLEOTIDE SEQUENCE [LARGE SCALE GENOMIC DNA]</scope>
    <source>
        <strain evidence="2">WM2013NL</strain>
        <tissue evidence="2">Head and thorax</tissue>
    </source>
</reference>
<dbReference type="EMBL" id="JTDY01001489">
    <property type="protein sequence ID" value="KOB73746.1"/>
    <property type="molecule type" value="Genomic_DNA"/>
</dbReference>
<keyword evidence="3" id="KW-1185">Reference proteome</keyword>
<feature type="compositionally biased region" description="Basic and acidic residues" evidence="1">
    <location>
        <begin position="1"/>
        <end position="19"/>
    </location>
</feature>
<accession>A0A0L7LEY8</accession>
<comment type="caution">
    <text evidence="2">The sequence shown here is derived from an EMBL/GenBank/DDBJ whole genome shotgun (WGS) entry which is preliminary data.</text>
</comment>
<feature type="compositionally biased region" description="Basic and acidic residues" evidence="1">
    <location>
        <begin position="31"/>
        <end position="44"/>
    </location>
</feature>
<name>A0A0L7LEY8_OPEBR</name>
<gene>
    <name evidence="2" type="ORF">OBRU01_10558</name>
</gene>
<evidence type="ECO:0000313" key="2">
    <source>
        <dbReference type="EMBL" id="KOB73746.1"/>
    </source>
</evidence>
<sequence>MPEDSKKNSDKKKHEPKEQRKPRHSRNQSGKTDKKAEKAEESKAPPKVTVPQKPVYEDPGPEFYKNLKRETDEIVKITEAENAKYKKKEIQSNWAKYEMPIETPSLYDKYFEINMDNLSTAISTVPFYQRNDIHQSEFSETDLLSMNNRASKYKLKYFNDKAYSTPETVAQERILKSLRENLSLKDKEDIDSTDNAITEERFDKYEVNLDFNVTKTDSVTSVHTDKQTKVDTKTIRNNTVDEFDDQFIFKDVPENKIVKPEGIIQKIASAEKRITPPKHSVVIEPSTASKVIINSSKVAEHKTMNEATLQEHSVASKVNPVIESPEDLEKWLDDFLDS</sequence>
<dbReference type="STRING" id="104452.A0A0L7LEY8"/>